<evidence type="ECO:0008006" key="3">
    <source>
        <dbReference type="Google" id="ProtNLM"/>
    </source>
</evidence>
<organism evidence="1 2">
    <name type="scientific">Salipiger mangrovisoli</name>
    <dbReference type="NCBI Taxonomy" id="2865933"/>
    <lineage>
        <taxon>Bacteria</taxon>
        <taxon>Pseudomonadati</taxon>
        <taxon>Pseudomonadota</taxon>
        <taxon>Alphaproteobacteria</taxon>
        <taxon>Rhodobacterales</taxon>
        <taxon>Roseobacteraceae</taxon>
        <taxon>Salipiger</taxon>
    </lineage>
</organism>
<evidence type="ECO:0000313" key="1">
    <source>
        <dbReference type="EMBL" id="MBE9639173.1"/>
    </source>
</evidence>
<comment type="caution">
    <text evidence="1">The sequence shown here is derived from an EMBL/GenBank/DDBJ whole genome shotgun (WGS) entry which is preliminary data.</text>
</comment>
<gene>
    <name evidence="1" type="ORF">IQ782_20160</name>
</gene>
<keyword evidence="2" id="KW-1185">Reference proteome</keyword>
<evidence type="ECO:0000313" key="2">
    <source>
        <dbReference type="Proteomes" id="UP000607796"/>
    </source>
</evidence>
<proteinExistence type="predicted"/>
<sequence length="460" mass="51832">MKPYLPATASFAVSGEGALNVGSDFSTCRLEETPYRRASRVDPKFRRDGYESAFDATTLWFDAVWHDGCVTLVCPRLNNLAALFKRGKVMLDAEEAKPNVRTFYRHSTVSLKCPLPPVRISLDIDGFRLETPVRIATPERFRGRNTIVTMSKDNDLRWIEDFAGFHARTQGAESILFIDNGSTTYTVSEIQGVLEHAGLDALVLRTELPFGPRGFKPYSNSELYLQTCALNAVRLRYLQEARAVLFCDIDELVLSRGAETVFDAAARAPFGYTRFSGTWRYAVEERDTSLVRHADHVFRKPGETSCPHKWCVRPGGPVGQAQWRPHTLEGFPFNWMFDSKDFTFHHCRQITTGWKRNTALSEELHLVEDVSAADLAGRRRQDVIHPRASDAPLRRLLGRAVETASRYFFGLSVVRQLATAAFMLCCFSIVLEEALDNDPPGREIAALLATVQRVSEIDPF</sequence>
<protein>
    <recommendedName>
        <fullName evidence="3">Glycosyltransferase family 2 protein</fullName>
    </recommendedName>
</protein>
<reference evidence="1 2" key="1">
    <citation type="journal article" date="2021" name="Int. J. Syst. Evol. Microbiol.">
        <title>Salipiger mangrovisoli sp. nov., isolated from mangrove soil and the proposal for the reclassification of Paraphaeobacter pallidus as Salipiger pallidus comb. nov.</title>
        <authorList>
            <person name="Du J."/>
            <person name="Liu Y."/>
            <person name="Pei T."/>
            <person name="Deng M.R."/>
            <person name="Zhu H."/>
        </authorList>
    </citation>
    <scope>NUCLEOTIDE SEQUENCE [LARGE SCALE GENOMIC DNA]</scope>
    <source>
        <strain evidence="1 2">6D45A</strain>
    </source>
</reference>
<dbReference type="EMBL" id="JADFFK010000017">
    <property type="protein sequence ID" value="MBE9639173.1"/>
    <property type="molecule type" value="Genomic_DNA"/>
</dbReference>
<accession>A0ABR9X6K8</accession>
<dbReference type="Proteomes" id="UP000607796">
    <property type="component" value="Unassembled WGS sequence"/>
</dbReference>
<name>A0ABR9X6K8_9RHOB</name>